<keyword evidence="1" id="KW-1133">Transmembrane helix</keyword>
<evidence type="ECO:0000313" key="2">
    <source>
        <dbReference type="EMBL" id="MCW3482943.1"/>
    </source>
</evidence>
<gene>
    <name evidence="2" type="ORF">OL497_03500</name>
</gene>
<reference evidence="2 3" key="1">
    <citation type="submission" date="2022-10" db="EMBL/GenBank/DDBJ databases">
        <title>Chitinophaga nivalis PC15 sp. nov., isolated from Pyeongchang county, South Korea.</title>
        <authorList>
            <person name="Trinh H.N."/>
        </authorList>
    </citation>
    <scope>NUCLEOTIDE SEQUENCE [LARGE SCALE GENOMIC DNA]</scope>
    <source>
        <strain evidence="2 3">PC14</strain>
    </source>
</reference>
<organism evidence="2 3">
    <name type="scientific">Chitinophaga nivalis</name>
    <dbReference type="NCBI Taxonomy" id="2991709"/>
    <lineage>
        <taxon>Bacteria</taxon>
        <taxon>Pseudomonadati</taxon>
        <taxon>Bacteroidota</taxon>
        <taxon>Chitinophagia</taxon>
        <taxon>Chitinophagales</taxon>
        <taxon>Chitinophagaceae</taxon>
        <taxon>Chitinophaga</taxon>
    </lineage>
</organism>
<proteinExistence type="predicted"/>
<evidence type="ECO:0000313" key="3">
    <source>
        <dbReference type="Proteomes" id="UP001207742"/>
    </source>
</evidence>
<protein>
    <submittedName>
        <fullName evidence="2">Uncharacterized protein</fullName>
    </submittedName>
</protein>
<evidence type="ECO:0000256" key="1">
    <source>
        <dbReference type="SAM" id="Phobius"/>
    </source>
</evidence>
<dbReference type="RefSeq" id="WP_264727788.1">
    <property type="nucleotide sequence ID" value="NZ_JAPDNR010000001.1"/>
</dbReference>
<keyword evidence="1" id="KW-0472">Membrane</keyword>
<dbReference type="Proteomes" id="UP001207742">
    <property type="component" value="Unassembled WGS sequence"/>
</dbReference>
<comment type="caution">
    <text evidence="2">The sequence shown here is derived from an EMBL/GenBank/DDBJ whole genome shotgun (WGS) entry which is preliminary data.</text>
</comment>
<name>A0ABT3IG55_9BACT</name>
<accession>A0ABT3IG55</accession>
<dbReference type="EMBL" id="JAPDNS010000001">
    <property type="protein sequence ID" value="MCW3482943.1"/>
    <property type="molecule type" value="Genomic_DNA"/>
</dbReference>
<feature type="transmembrane region" description="Helical" evidence="1">
    <location>
        <begin position="21"/>
        <end position="43"/>
    </location>
</feature>
<keyword evidence="1" id="KW-0812">Transmembrane</keyword>
<keyword evidence="3" id="KW-1185">Reference proteome</keyword>
<sequence length="51" mass="5963">MNWLKQFSQFVSKLLRLLIEVLLVLVEITCLAEGLLHTCLWYVQHIHGLLS</sequence>